<organism evidence="1 2">
    <name type="scientific">Rattus norvegicus</name>
    <name type="common">Rat</name>
    <dbReference type="NCBI Taxonomy" id="10116"/>
    <lineage>
        <taxon>Eukaryota</taxon>
        <taxon>Metazoa</taxon>
        <taxon>Chordata</taxon>
        <taxon>Craniata</taxon>
        <taxon>Vertebrata</taxon>
        <taxon>Euteleostomi</taxon>
        <taxon>Mammalia</taxon>
        <taxon>Eutheria</taxon>
        <taxon>Euarchontoglires</taxon>
        <taxon>Glires</taxon>
        <taxon>Rodentia</taxon>
        <taxon>Myomorpha</taxon>
        <taxon>Muroidea</taxon>
        <taxon>Muridae</taxon>
        <taxon>Murinae</taxon>
        <taxon>Rattus</taxon>
    </lineage>
</organism>
<name>A6KR69_RAT</name>
<protein>
    <submittedName>
        <fullName evidence="1">RCG58589, isoform CRA_b</fullName>
    </submittedName>
</protein>
<evidence type="ECO:0000313" key="1">
    <source>
        <dbReference type="EMBL" id="EDL84618.1"/>
    </source>
</evidence>
<sequence>MSPGTVTIWCRLRKTRSSLPPLEAKESGSITAGPIFLSPWKYAPCSECR</sequence>
<proteinExistence type="predicted"/>
<dbReference type="AlphaFoldDB" id="A6KR69"/>
<accession>A6KR69</accession>
<evidence type="ECO:0000313" key="2">
    <source>
        <dbReference type="Proteomes" id="UP000234681"/>
    </source>
</evidence>
<dbReference type="EMBL" id="CH474093">
    <property type="protein sequence ID" value="EDL84618.1"/>
    <property type="molecule type" value="Genomic_DNA"/>
</dbReference>
<dbReference type="Proteomes" id="UP000234681">
    <property type="component" value="Chromosome 20"/>
</dbReference>
<gene>
    <name evidence="1" type="ORF">rCG_58589</name>
</gene>
<reference evidence="1 2" key="1">
    <citation type="submission" date="2005-09" db="EMBL/GenBank/DDBJ databases">
        <authorList>
            <person name="Mural R.J."/>
            <person name="Li P.W."/>
            <person name="Adams M.D."/>
            <person name="Amanatides P.G."/>
            <person name="Baden-Tillson H."/>
            <person name="Barnstead M."/>
            <person name="Chin S.H."/>
            <person name="Dew I."/>
            <person name="Evans C.A."/>
            <person name="Ferriera S."/>
            <person name="Flanigan M."/>
            <person name="Fosler C."/>
            <person name="Glodek A."/>
            <person name="Gu Z."/>
            <person name="Holt R.A."/>
            <person name="Jennings D."/>
            <person name="Kraft C.L."/>
            <person name="Lu F."/>
            <person name="Nguyen T."/>
            <person name="Nusskern D.R."/>
            <person name="Pfannkoch C.M."/>
            <person name="Sitter C."/>
            <person name="Sutton G.G."/>
            <person name="Venter J.C."/>
            <person name="Wang Z."/>
            <person name="Woodage T."/>
            <person name="Zheng X.H."/>
            <person name="Zhong F."/>
        </authorList>
    </citation>
    <scope>NUCLEOTIDE SEQUENCE [LARGE SCALE GENOMIC DNA]</scope>
    <source>
        <strain>BN</strain>
        <strain evidence="2">Sprague-Dawley</strain>
    </source>
</reference>